<comment type="caution">
    <text evidence="1">The sequence shown here is derived from an EMBL/GenBank/DDBJ whole genome shotgun (WGS) entry which is preliminary data.</text>
</comment>
<proteinExistence type="predicted"/>
<dbReference type="Proteomes" id="UP000821845">
    <property type="component" value="Chromosome 1"/>
</dbReference>
<keyword evidence="2" id="KW-1185">Reference proteome</keyword>
<evidence type="ECO:0000313" key="1">
    <source>
        <dbReference type="EMBL" id="KAH6947005.1"/>
    </source>
</evidence>
<evidence type="ECO:0000313" key="2">
    <source>
        <dbReference type="Proteomes" id="UP000821845"/>
    </source>
</evidence>
<name>A0ACB7TJB9_HYAAI</name>
<accession>A0ACB7TJB9</accession>
<dbReference type="EMBL" id="CM023481">
    <property type="protein sequence ID" value="KAH6947005.1"/>
    <property type="molecule type" value="Genomic_DNA"/>
</dbReference>
<reference evidence="1" key="1">
    <citation type="submission" date="2020-05" db="EMBL/GenBank/DDBJ databases">
        <title>Large-scale comparative analyses of tick genomes elucidate their genetic diversity and vector capacities.</title>
        <authorList>
            <person name="Jia N."/>
            <person name="Wang J."/>
            <person name="Shi W."/>
            <person name="Du L."/>
            <person name="Sun Y."/>
            <person name="Zhan W."/>
            <person name="Jiang J."/>
            <person name="Wang Q."/>
            <person name="Zhang B."/>
            <person name="Ji P."/>
            <person name="Sakyi L.B."/>
            <person name="Cui X."/>
            <person name="Yuan T."/>
            <person name="Jiang B."/>
            <person name="Yang W."/>
            <person name="Lam T.T.-Y."/>
            <person name="Chang Q."/>
            <person name="Ding S."/>
            <person name="Wang X."/>
            <person name="Zhu J."/>
            <person name="Ruan X."/>
            <person name="Zhao L."/>
            <person name="Wei J."/>
            <person name="Que T."/>
            <person name="Du C."/>
            <person name="Cheng J."/>
            <person name="Dai P."/>
            <person name="Han X."/>
            <person name="Huang E."/>
            <person name="Gao Y."/>
            <person name="Liu J."/>
            <person name="Shao H."/>
            <person name="Ye R."/>
            <person name="Li L."/>
            <person name="Wei W."/>
            <person name="Wang X."/>
            <person name="Wang C."/>
            <person name="Yang T."/>
            <person name="Huo Q."/>
            <person name="Li W."/>
            <person name="Guo W."/>
            <person name="Chen H."/>
            <person name="Zhou L."/>
            <person name="Ni X."/>
            <person name="Tian J."/>
            <person name="Zhou Y."/>
            <person name="Sheng Y."/>
            <person name="Liu T."/>
            <person name="Pan Y."/>
            <person name="Xia L."/>
            <person name="Li J."/>
            <person name="Zhao F."/>
            <person name="Cao W."/>
        </authorList>
    </citation>
    <scope>NUCLEOTIDE SEQUENCE</scope>
    <source>
        <strain evidence="1">Hyas-2018</strain>
    </source>
</reference>
<sequence length="106" mass="11573">MPVYKPSTGHHAVCQTATCPGPLYVTHAARDGHHECDTGLRGRRVSLGQMRTLPTPAPLAAFACGPPLAACAARSPPCIWWCSSMLNLRWAQYDVNADVLTRREEM</sequence>
<organism evidence="1 2">
    <name type="scientific">Hyalomma asiaticum</name>
    <name type="common">Tick</name>
    <dbReference type="NCBI Taxonomy" id="266040"/>
    <lineage>
        <taxon>Eukaryota</taxon>
        <taxon>Metazoa</taxon>
        <taxon>Ecdysozoa</taxon>
        <taxon>Arthropoda</taxon>
        <taxon>Chelicerata</taxon>
        <taxon>Arachnida</taxon>
        <taxon>Acari</taxon>
        <taxon>Parasitiformes</taxon>
        <taxon>Ixodida</taxon>
        <taxon>Ixodoidea</taxon>
        <taxon>Ixodidae</taxon>
        <taxon>Hyalomminae</taxon>
        <taxon>Hyalomma</taxon>
    </lineage>
</organism>
<gene>
    <name evidence="1" type="ORF">HPB50_016651</name>
</gene>
<protein>
    <submittedName>
        <fullName evidence="1">Uncharacterized protein</fullName>
    </submittedName>
</protein>